<evidence type="ECO:0000313" key="2">
    <source>
        <dbReference type="Proteomes" id="UP001604336"/>
    </source>
</evidence>
<reference evidence="2" key="1">
    <citation type="submission" date="2024-07" db="EMBL/GenBank/DDBJ databases">
        <title>Two chromosome-level genome assemblies of Korean endemic species Abeliophyllum distichum and Forsythia ovata (Oleaceae).</title>
        <authorList>
            <person name="Jang H."/>
        </authorList>
    </citation>
    <scope>NUCLEOTIDE SEQUENCE [LARGE SCALE GENOMIC DNA]</scope>
</reference>
<dbReference type="EMBL" id="JBFOLK010000004">
    <property type="protein sequence ID" value="KAL2519007.1"/>
    <property type="molecule type" value="Genomic_DNA"/>
</dbReference>
<protein>
    <submittedName>
        <fullName evidence="1">Uncharacterized protein</fullName>
    </submittedName>
</protein>
<sequence length="144" mass="16784">MIRQFPNAWNGCIFMIEAVEEDPYKFQIYPPMFVNFTHLLHDEYELHDGPSVDVYKQVGKFLFILAHEKSYRQGYRQTAVVVAIMEIDNFLHNAGQVDGAFQTVDEVVDAADIDLPYEPEETSTYNFVPHVPNTEWDQLWDHIA</sequence>
<gene>
    <name evidence="1" type="ORF">Adt_15254</name>
</gene>
<evidence type="ECO:0000313" key="1">
    <source>
        <dbReference type="EMBL" id="KAL2519007.1"/>
    </source>
</evidence>
<keyword evidence="2" id="KW-1185">Reference proteome</keyword>
<dbReference type="AlphaFoldDB" id="A0ABD1U200"/>
<accession>A0ABD1U200</accession>
<organism evidence="1 2">
    <name type="scientific">Abeliophyllum distichum</name>
    <dbReference type="NCBI Taxonomy" id="126358"/>
    <lineage>
        <taxon>Eukaryota</taxon>
        <taxon>Viridiplantae</taxon>
        <taxon>Streptophyta</taxon>
        <taxon>Embryophyta</taxon>
        <taxon>Tracheophyta</taxon>
        <taxon>Spermatophyta</taxon>
        <taxon>Magnoliopsida</taxon>
        <taxon>eudicotyledons</taxon>
        <taxon>Gunneridae</taxon>
        <taxon>Pentapetalae</taxon>
        <taxon>asterids</taxon>
        <taxon>lamiids</taxon>
        <taxon>Lamiales</taxon>
        <taxon>Oleaceae</taxon>
        <taxon>Forsythieae</taxon>
        <taxon>Abeliophyllum</taxon>
    </lineage>
</organism>
<name>A0ABD1U200_9LAMI</name>
<dbReference type="Proteomes" id="UP001604336">
    <property type="component" value="Unassembled WGS sequence"/>
</dbReference>
<comment type="caution">
    <text evidence="1">The sequence shown here is derived from an EMBL/GenBank/DDBJ whole genome shotgun (WGS) entry which is preliminary data.</text>
</comment>
<proteinExistence type="predicted"/>